<evidence type="ECO:0000313" key="18">
    <source>
        <dbReference type="EMBL" id="MCI0182454.1"/>
    </source>
</evidence>
<evidence type="ECO:0000256" key="6">
    <source>
        <dbReference type="ARBA" id="ARBA00022605"/>
    </source>
</evidence>
<keyword evidence="11" id="KW-0220">Diaminopimelate biosynthesis</keyword>
<keyword evidence="6 16" id="KW-0028">Amino-acid biosynthesis</keyword>
<feature type="binding site" evidence="14">
    <location>
        <position position="183"/>
    </location>
    <ligand>
        <name>ATP</name>
        <dbReference type="ChEBI" id="CHEBI:30616"/>
    </ligand>
</feature>
<dbReference type="PANTHER" id="PTHR21499">
    <property type="entry name" value="ASPARTATE KINASE"/>
    <property type="match status" value="1"/>
</dbReference>
<dbReference type="CDD" id="cd04913">
    <property type="entry name" value="ACT_AKii-LysC-BS-like_1"/>
    <property type="match status" value="1"/>
</dbReference>
<dbReference type="GO" id="GO:0009089">
    <property type="term" value="P:lysine biosynthetic process via diaminopimelate"/>
    <property type="evidence" value="ECO:0007669"/>
    <property type="project" value="InterPro"/>
</dbReference>
<dbReference type="AlphaFoldDB" id="A0A9X2AB90"/>
<dbReference type="InterPro" id="IPR002912">
    <property type="entry name" value="ACT_dom"/>
</dbReference>
<dbReference type="Proteomes" id="UP001139263">
    <property type="component" value="Unassembled WGS sequence"/>
</dbReference>
<dbReference type="Gene3D" id="3.40.1160.10">
    <property type="entry name" value="Acetylglutamate kinase-like"/>
    <property type="match status" value="1"/>
</dbReference>
<dbReference type="NCBIfam" id="TIGR00657">
    <property type="entry name" value="asp_kinases"/>
    <property type="match status" value="1"/>
</dbReference>
<dbReference type="InterPro" id="IPR018042">
    <property type="entry name" value="Aspartate_kinase_CS"/>
</dbReference>
<evidence type="ECO:0000256" key="1">
    <source>
        <dbReference type="ARBA" id="ARBA00003121"/>
    </source>
</evidence>
<gene>
    <name evidence="18" type="primary">lysC_1</name>
    <name evidence="18" type="ORF">MM817_00714</name>
</gene>
<evidence type="ECO:0000256" key="15">
    <source>
        <dbReference type="RuleBase" id="RU003448"/>
    </source>
</evidence>
<dbReference type="InterPro" id="IPR036393">
    <property type="entry name" value="AceGlu_kinase-like_sf"/>
</dbReference>
<dbReference type="Gene3D" id="3.30.2130.10">
    <property type="entry name" value="VC0802-like"/>
    <property type="match status" value="1"/>
</dbReference>
<comment type="pathway">
    <text evidence="2 16">Amino-acid biosynthesis; L-lysine biosynthesis via DAP pathway; (S)-tetrahydrodipicolinate from L-aspartate: step 1/4.</text>
</comment>
<evidence type="ECO:0000256" key="11">
    <source>
        <dbReference type="ARBA" id="ARBA00022915"/>
    </source>
</evidence>
<dbReference type="PROSITE" id="PS00324">
    <property type="entry name" value="ASPARTOKINASE"/>
    <property type="match status" value="1"/>
</dbReference>
<dbReference type="SUPFAM" id="SSF53633">
    <property type="entry name" value="Carbamate kinase-like"/>
    <property type="match status" value="1"/>
</dbReference>
<dbReference type="EC" id="2.7.2.4" evidence="15"/>
<feature type="binding site" evidence="14">
    <location>
        <position position="47"/>
    </location>
    <ligand>
        <name>substrate</name>
    </ligand>
</feature>
<dbReference type="InterPro" id="IPR001341">
    <property type="entry name" value="Asp_kinase"/>
</dbReference>
<dbReference type="InterPro" id="IPR041740">
    <property type="entry name" value="AKii-LysC-BS"/>
</dbReference>
<dbReference type="Pfam" id="PF00696">
    <property type="entry name" value="AA_kinase"/>
    <property type="match status" value="1"/>
</dbReference>
<dbReference type="InterPro" id="IPR001048">
    <property type="entry name" value="Asp/Glu/Uridylate_kinase"/>
</dbReference>
<keyword evidence="19" id="KW-1185">Reference proteome</keyword>
<evidence type="ECO:0000256" key="4">
    <source>
        <dbReference type="ARBA" id="ARBA00005139"/>
    </source>
</evidence>
<dbReference type="GO" id="GO:0009090">
    <property type="term" value="P:homoserine biosynthetic process"/>
    <property type="evidence" value="ECO:0007669"/>
    <property type="project" value="TreeGrafter"/>
</dbReference>
<dbReference type="NCBIfam" id="NF005155">
    <property type="entry name" value="PRK06635.1-4"/>
    <property type="match status" value="1"/>
</dbReference>
<evidence type="ECO:0000256" key="10">
    <source>
        <dbReference type="ARBA" id="ARBA00022840"/>
    </source>
</evidence>
<keyword evidence="9 15" id="KW-0418">Kinase</keyword>
<feature type="binding site" evidence="14">
    <location>
        <position position="178"/>
    </location>
    <ligand>
        <name>ATP</name>
        <dbReference type="ChEBI" id="CHEBI:30616"/>
    </ligand>
</feature>
<dbReference type="Pfam" id="PF22468">
    <property type="entry name" value="ACT_9"/>
    <property type="match status" value="2"/>
</dbReference>
<keyword evidence="8 14" id="KW-0547">Nucleotide-binding</keyword>
<proteinExistence type="inferred from homology"/>
<dbReference type="CDD" id="cd04936">
    <property type="entry name" value="ACT_AKii-LysC-BS-like_2"/>
    <property type="match status" value="1"/>
</dbReference>
<comment type="pathway">
    <text evidence="3 16">Amino-acid biosynthesis; L-methionine biosynthesis via de novo pathway; L-homoserine from L-aspartate: step 1/3.</text>
</comment>
<dbReference type="InterPro" id="IPR005260">
    <property type="entry name" value="Asp_kin_monofn"/>
</dbReference>
<keyword evidence="7 15" id="KW-0808">Transferase</keyword>
<evidence type="ECO:0000256" key="5">
    <source>
        <dbReference type="ARBA" id="ARBA00010122"/>
    </source>
</evidence>
<comment type="function">
    <text evidence="1">Catalyzes the phosphorylation of the beta-carboxyl group of aspartic acid with ATP to yield 4-phospho-L-aspartate, which is involved in the branched biosynthetic pathway leading to the biosynthesis of amino acids threonine, isoleucine and methionine.</text>
</comment>
<evidence type="ECO:0000256" key="3">
    <source>
        <dbReference type="ARBA" id="ARBA00004986"/>
    </source>
</evidence>
<dbReference type="PIRSF" id="PIRSF000726">
    <property type="entry name" value="Asp_kin"/>
    <property type="match status" value="1"/>
</dbReference>
<dbReference type="RefSeq" id="WP_241712045.1">
    <property type="nucleotide sequence ID" value="NZ_JALBUF010000001.1"/>
</dbReference>
<keyword evidence="12" id="KW-0457">Lysine biosynthesis</keyword>
<reference evidence="18" key="1">
    <citation type="submission" date="2022-03" db="EMBL/GenBank/DDBJ databases">
        <title>Draft Genome Sequence of Firmicute Strain S0AB, a Heterotrophic Iron/Sulfur-Oxidizing Extreme Acidophile.</title>
        <authorList>
            <person name="Vergara E."/>
            <person name="Pakostova E."/>
            <person name="Johnson D.B."/>
            <person name="Holmes D.S."/>
        </authorList>
    </citation>
    <scope>NUCLEOTIDE SEQUENCE</scope>
    <source>
        <strain evidence="18">S0AB</strain>
    </source>
</reference>
<dbReference type="GO" id="GO:0004072">
    <property type="term" value="F:aspartate kinase activity"/>
    <property type="evidence" value="ECO:0007669"/>
    <property type="project" value="UniProtKB-EC"/>
</dbReference>
<comment type="pathway">
    <text evidence="4 16">Amino-acid biosynthesis; L-threonine biosynthesis; L-threonine from L-aspartate: step 1/5.</text>
</comment>
<organism evidence="18 19">
    <name type="scientific">Sulfoacidibacillus ferrooxidans</name>
    <dbReference type="NCBI Taxonomy" id="2005001"/>
    <lineage>
        <taxon>Bacteria</taxon>
        <taxon>Bacillati</taxon>
        <taxon>Bacillota</taxon>
        <taxon>Bacilli</taxon>
        <taxon>Bacillales</taxon>
        <taxon>Alicyclobacillaceae</taxon>
        <taxon>Sulfoacidibacillus</taxon>
    </lineage>
</organism>
<dbReference type="NCBIfam" id="NF005154">
    <property type="entry name" value="PRK06635.1-2"/>
    <property type="match status" value="1"/>
</dbReference>
<keyword evidence="10 14" id="KW-0067">ATP-binding</keyword>
<comment type="similarity">
    <text evidence="5 15">Belongs to the aspartokinase family.</text>
</comment>
<evidence type="ECO:0000256" key="16">
    <source>
        <dbReference type="RuleBase" id="RU004249"/>
    </source>
</evidence>
<dbReference type="NCBIfam" id="TIGR00656">
    <property type="entry name" value="asp_kin_monofn"/>
    <property type="match status" value="1"/>
</dbReference>
<feature type="binding site" evidence="14">
    <location>
        <begin position="172"/>
        <end position="173"/>
    </location>
    <ligand>
        <name>ATP</name>
        <dbReference type="ChEBI" id="CHEBI:30616"/>
    </ligand>
</feature>
<evidence type="ECO:0000256" key="8">
    <source>
        <dbReference type="ARBA" id="ARBA00022741"/>
    </source>
</evidence>
<dbReference type="FunFam" id="3.40.1160.10:FF:000002">
    <property type="entry name" value="Aspartokinase"/>
    <property type="match status" value="1"/>
</dbReference>
<dbReference type="SUPFAM" id="SSF55021">
    <property type="entry name" value="ACT-like"/>
    <property type="match status" value="2"/>
</dbReference>
<evidence type="ECO:0000313" key="19">
    <source>
        <dbReference type="Proteomes" id="UP001139263"/>
    </source>
</evidence>
<dbReference type="PANTHER" id="PTHR21499:SF68">
    <property type="entry name" value="ASPARTOKINASE 2"/>
    <property type="match status" value="1"/>
</dbReference>
<comment type="caution">
    <text evidence="18">The sequence shown here is derived from an EMBL/GenBank/DDBJ whole genome shotgun (WGS) entry which is preliminary data.</text>
</comment>
<sequence length="405" mass="42693">MAVIVQKYGGTSVGTAERIGAVADRIAATVQDGTRCVIVVSAMGHSTDRLVNLANEIAPVRSQREMDVLLATGEQVSIALVAMALLARGVHAQSLTGWQAGINTEAVHGAARIESIDQRRIEQLLDNGIIPVIAGFQGIHGTDVTTLGRGGSDTTAVAVAASIHAQSCEIYTDVDGVYTADPRIVAKASKLSAISYEEMLELATLGSQVLHPRAVETAKQHGVQLVVRSSFSEAEGTVIKEMGSMEGMRMVTGVAVEKEVARIAVLGIQISKHHLSAMFQALAQEQVNVDVIVQSVVKTGEVDVSFTVAEADATHAIRMCESLQSVLGYREILQELGLSKVSIVGAGMITNPGVAAQMFAAIEAAGAEIKMVSTSEIKVSCVIPSRFLSEVVNQVHQTFALDALE</sequence>
<dbReference type="PROSITE" id="PS51671">
    <property type="entry name" value="ACT"/>
    <property type="match status" value="1"/>
</dbReference>
<dbReference type="CDD" id="cd04261">
    <property type="entry name" value="AAK_AKii-LysC-BS"/>
    <property type="match status" value="1"/>
</dbReference>
<dbReference type="InterPro" id="IPR054352">
    <property type="entry name" value="ACT_Aspartokinase"/>
</dbReference>
<feature type="binding site" evidence="14">
    <location>
        <begin position="7"/>
        <end position="10"/>
    </location>
    <ligand>
        <name>ATP</name>
        <dbReference type="ChEBI" id="CHEBI:30616"/>
    </ligand>
</feature>
<dbReference type="GO" id="GO:0005829">
    <property type="term" value="C:cytosol"/>
    <property type="evidence" value="ECO:0007669"/>
    <property type="project" value="TreeGrafter"/>
</dbReference>
<evidence type="ECO:0000256" key="13">
    <source>
        <dbReference type="ARBA" id="ARBA00047872"/>
    </source>
</evidence>
<evidence type="ECO:0000256" key="2">
    <source>
        <dbReference type="ARBA" id="ARBA00004766"/>
    </source>
</evidence>
<evidence type="ECO:0000256" key="12">
    <source>
        <dbReference type="ARBA" id="ARBA00023154"/>
    </source>
</evidence>
<feature type="binding site" evidence="14">
    <location>
        <position position="74"/>
    </location>
    <ligand>
        <name>substrate</name>
    </ligand>
</feature>
<dbReference type="GO" id="GO:0005524">
    <property type="term" value="F:ATP binding"/>
    <property type="evidence" value="ECO:0007669"/>
    <property type="project" value="UniProtKB-KW"/>
</dbReference>
<dbReference type="GO" id="GO:0019877">
    <property type="term" value="P:diaminopimelate biosynthetic process"/>
    <property type="evidence" value="ECO:0007669"/>
    <property type="project" value="UniProtKB-KW"/>
</dbReference>
<feature type="domain" description="ACT" evidence="17">
    <location>
        <begin position="263"/>
        <end position="346"/>
    </location>
</feature>
<name>A0A9X2AB90_9BACL</name>
<evidence type="ECO:0000256" key="7">
    <source>
        <dbReference type="ARBA" id="ARBA00022679"/>
    </source>
</evidence>
<dbReference type="InterPro" id="IPR045865">
    <property type="entry name" value="ACT-like_dom_sf"/>
</dbReference>
<dbReference type="EMBL" id="JALBUF010000001">
    <property type="protein sequence ID" value="MCI0182454.1"/>
    <property type="molecule type" value="Genomic_DNA"/>
</dbReference>
<evidence type="ECO:0000256" key="14">
    <source>
        <dbReference type="PIRSR" id="PIRSR000726-1"/>
    </source>
</evidence>
<evidence type="ECO:0000259" key="17">
    <source>
        <dbReference type="PROSITE" id="PS51671"/>
    </source>
</evidence>
<protein>
    <recommendedName>
        <fullName evidence="15">Aspartokinase</fullName>
        <ecNumber evidence="15">2.7.2.4</ecNumber>
    </recommendedName>
</protein>
<accession>A0A9X2AB90</accession>
<evidence type="ECO:0000256" key="9">
    <source>
        <dbReference type="ARBA" id="ARBA00022777"/>
    </source>
</evidence>
<comment type="catalytic activity">
    <reaction evidence="13 15">
        <text>L-aspartate + ATP = 4-phospho-L-aspartate + ADP</text>
        <dbReference type="Rhea" id="RHEA:23776"/>
        <dbReference type="ChEBI" id="CHEBI:29991"/>
        <dbReference type="ChEBI" id="CHEBI:30616"/>
        <dbReference type="ChEBI" id="CHEBI:57535"/>
        <dbReference type="ChEBI" id="CHEBI:456216"/>
        <dbReference type="EC" id="2.7.2.4"/>
    </reaction>
</comment>